<evidence type="ECO:0000313" key="1">
    <source>
        <dbReference type="EMBL" id="CAG8765517.1"/>
    </source>
</evidence>
<gene>
    <name evidence="1" type="ORF">RFULGI_LOCUS14647</name>
</gene>
<dbReference type="OrthoDB" id="2325869at2759"/>
<name>A0A9N9J7C9_9GLOM</name>
<dbReference type="EMBL" id="CAJVPZ010043349">
    <property type="protein sequence ID" value="CAG8765517.1"/>
    <property type="molecule type" value="Genomic_DNA"/>
</dbReference>
<feature type="non-terminal residue" evidence="1">
    <location>
        <position position="45"/>
    </location>
</feature>
<dbReference type="AlphaFoldDB" id="A0A9N9J7C9"/>
<organism evidence="1 2">
    <name type="scientific">Racocetra fulgida</name>
    <dbReference type="NCBI Taxonomy" id="60492"/>
    <lineage>
        <taxon>Eukaryota</taxon>
        <taxon>Fungi</taxon>
        <taxon>Fungi incertae sedis</taxon>
        <taxon>Mucoromycota</taxon>
        <taxon>Glomeromycotina</taxon>
        <taxon>Glomeromycetes</taxon>
        <taxon>Diversisporales</taxon>
        <taxon>Gigasporaceae</taxon>
        <taxon>Racocetra</taxon>
    </lineage>
</organism>
<proteinExistence type="predicted"/>
<protein>
    <submittedName>
        <fullName evidence="1">4154_t:CDS:1</fullName>
    </submittedName>
</protein>
<sequence length="45" mass="5257">MDEVVPEIKIDYRKNNSVTKEEACLKIIEGSPRNQYLFLPEGEIF</sequence>
<accession>A0A9N9J7C9</accession>
<reference evidence="1" key="1">
    <citation type="submission" date="2021-06" db="EMBL/GenBank/DDBJ databases">
        <authorList>
            <person name="Kallberg Y."/>
            <person name="Tangrot J."/>
            <person name="Rosling A."/>
        </authorList>
    </citation>
    <scope>NUCLEOTIDE SEQUENCE</scope>
    <source>
        <strain evidence="1">IN212</strain>
    </source>
</reference>
<keyword evidence="2" id="KW-1185">Reference proteome</keyword>
<comment type="caution">
    <text evidence="1">The sequence shown here is derived from an EMBL/GenBank/DDBJ whole genome shotgun (WGS) entry which is preliminary data.</text>
</comment>
<dbReference type="Proteomes" id="UP000789396">
    <property type="component" value="Unassembled WGS sequence"/>
</dbReference>
<evidence type="ECO:0000313" key="2">
    <source>
        <dbReference type="Proteomes" id="UP000789396"/>
    </source>
</evidence>